<evidence type="ECO:0000256" key="3">
    <source>
        <dbReference type="SAM" id="Phobius"/>
    </source>
</evidence>
<accession>A0A5M6DGJ8</accession>
<feature type="compositionally biased region" description="Pro residues" evidence="2">
    <location>
        <begin position="770"/>
        <end position="788"/>
    </location>
</feature>
<dbReference type="RefSeq" id="WP_150075679.1">
    <property type="nucleotide sequence ID" value="NZ_VWOX01000003.1"/>
</dbReference>
<dbReference type="PANTHER" id="PTHR37813:SF1">
    <property type="entry name" value="FELS-2 PROPHAGE PROTEIN"/>
    <property type="match status" value="1"/>
</dbReference>
<dbReference type="EMBL" id="VWOX01000003">
    <property type="protein sequence ID" value="KAA5545410.1"/>
    <property type="molecule type" value="Genomic_DNA"/>
</dbReference>
<dbReference type="InterPro" id="IPR010090">
    <property type="entry name" value="Phage_tape_meas"/>
</dbReference>
<keyword evidence="3" id="KW-0812">Transmembrane</keyword>
<dbReference type="Proteomes" id="UP000324479">
    <property type="component" value="Unassembled WGS sequence"/>
</dbReference>
<evidence type="ECO:0000313" key="6">
    <source>
        <dbReference type="Proteomes" id="UP000324479"/>
    </source>
</evidence>
<keyword evidence="3" id="KW-0472">Membrane</keyword>
<dbReference type="NCBIfam" id="TIGR01760">
    <property type="entry name" value="tape_meas_TP901"/>
    <property type="match status" value="1"/>
</dbReference>
<keyword evidence="3" id="KW-1133">Transmembrane helix</keyword>
<name>A0A5M6DGJ8_9BACT</name>
<evidence type="ECO:0000256" key="2">
    <source>
        <dbReference type="SAM" id="MobiDB-lite"/>
    </source>
</evidence>
<evidence type="ECO:0000259" key="4">
    <source>
        <dbReference type="Pfam" id="PF10145"/>
    </source>
</evidence>
<feature type="transmembrane region" description="Helical" evidence="3">
    <location>
        <begin position="461"/>
        <end position="487"/>
    </location>
</feature>
<evidence type="ECO:0000313" key="5">
    <source>
        <dbReference type="EMBL" id="KAA5545410.1"/>
    </source>
</evidence>
<feature type="region of interest" description="Disordered" evidence="2">
    <location>
        <begin position="769"/>
        <end position="789"/>
    </location>
</feature>
<proteinExistence type="predicted"/>
<keyword evidence="6" id="KW-1185">Reference proteome</keyword>
<feature type="domain" description="Phage tail tape measure protein" evidence="4">
    <location>
        <begin position="105"/>
        <end position="300"/>
    </location>
</feature>
<dbReference type="Pfam" id="PF10145">
    <property type="entry name" value="PhageMin_Tail"/>
    <property type="match status" value="1"/>
</dbReference>
<keyword evidence="1" id="KW-1188">Viral release from host cell</keyword>
<feature type="transmembrane region" description="Helical" evidence="3">
    <location>
        <begin position="396"/>
        <end position="417"/>
    </location>
</feature>
<gene>
    <name evidence="5" type="ORF">FYK55_07095</name>
</gene>
<protein>
    <submittedName>
        <fullName evidence="5">Phage tail tape measure protein</fullName>
    </submittedName>
</protein>
<organism evidence="5 6">
    <name type="scientific">Roseiconus nitratireducens</name>
    <dbReference type="NCBI Taxonomy" id="2605748"/>
    <lineage>
        <taxon>Bacteria</taxon>
        <taxon>Pseudomonadati</taxon>
        <taxon>Planctomycetota</taxon>
        <taxon>Planctomycetia</taxon>
        <taxon>Pirellulales</taxon>
        <taxon>Pirellulaceae</taxon>
        <taxon>Roseiconus</taxon>
    </lineage>
</organism>
<sequence>MTSRREIQAGSASVIFRIRDQVSGNLRRIERGLKASTAKVNAFGKGISSVGGSLQSTGRRLTGFGLVAAAPLALASKSFADFDDQVRAVGAVSRASVSQLKRLGDSARLLGRTTSFTASEVAALQTELGRAGFKPDQIEKMTKSVLDLSRATGTDAALSAGIMSATLRQFSLDAGQAARVADVLTSAANGSFNTVEALGEALSYAGPIANDFGISIEEAAAAIGVLGNNSIQGSSAGTALRRILATLASESEKIKKTFGVDPRDAVGNLRPFAEVLGEIKDSISDLGNTEATSKLNDVFGLLAITSASVLGKNASEVARLQAELQGAAGAAEKTAKAMDAGLGGSFRKLQSAVEGFALSIGEAISGDLIKLVDRLSTQFGAATEFIEANADLVRSYAVAAVGVTALGAALTVVGGILSGLGVAIAAVAVTFSAFVTAISAVVGGLAALAAGIVALPAVLPAAIALVGALFIGLESLAVGVGTVIGSLESFGRSVRQSFGRIADALGSGGLQGAFRQTWAEAQHLGQIAAKQLEIAWTEMSLVVAQRMAFVTRAIAKMAKSVGGALSGIDPTGYASQLNAAGRVIELSVDLQLDLLRKQIRELNRELAEIERNPPTVMPDLNLDSLKSFAKDLYDVFAKAVNEVDPVKEARTASTAGGSGSGSGFPIQNRAVASGLLNFAPSPDPEGDEADRIIDRLDKGLDINSLPDSEEVKSPLTQLSEFAGRVTSGLADVGNRLGSSFAAVGDSVIGAIRTLIPPKPTGPTRSVIEPAPVPERPAPAPPVIVPPVRPDTGMSGLSEIERRIRAGLIMFDAAANAVGLFGGDQPTIQPAPDPSPAWANAVNEMGRRISSAIQDTVIGARDGALGLAGFRAKGGPVRPGNKPYMVGEEGPELFVPGSAGEIIANHDLAGMYADGSRGGGRIADAVIQSNSSNLIRQNAKAELDRLDKEIQKTFESITKKIRVMGAAGRRRLPRIDGRIDRSATLDQSLGARRMRDFQRRGVDQSVIDAYSRRQGMSRRQRLLNDRVADMQSRGVSDETIASYRKKYGGMGAGMAEANAMAGQAAMRNVPEVDLSQVPNLSEALTSATNSIVAAFNQNKMATDASKESTQQDVLTELKNITKNTGQAGRYY</sequence>
<dbReference type="PANTHER" id="PTHR37813">
    <property type="entry name" value="FELS-2 PROPHAGE PROTEIN"/>
    <property type="match status" value="1"/>
</dbReference>
<reference evidence="5 6" key="1">
    <citation type="submission" date="2019-08" db="EMBL/GenBank/DDBJ databases">
        <authorList>
            <person name="Dhanesh K."/>
            <person name="Kumar G."/>
            <person name="Sasikala C."/>
            <person name="Venkata Ramana C."/>
        </authorList>
    </citation>
    <scope>NUCLEOTIDE SEQUENCE [LARGE SCALE GENOMIC DNA]</scope>
    <source>
        <strain evidence="5 6">JC645</strain>
    </source>
</reference>
<evidence type="ECO:0000256" key="1">
    <source>
        <dbReference type="ARBA" id="ARBA00022612"/>
    </source>
</evidence>
<comment type="caution">
    <text evidence="5">The sequence shown here is derived from an EMBL/GenBank/DDBJ whole genome shotgun (WGS) entry which is preliminary data.</text>
</comment>
<feature type="transmembrane region" description="Helical" evidence="3">
    <location>
        <begin position="424"/>
        <end position="455"/>
    </location>
</feature>
<dbReference type="AlphaFoldDB" id="A0A5M6DGJ8"/>